<dbReference type="OrthoDB" id="137839at2157"/>
<dbReference type="GeneID" id="9743606"/>
<keyword evidence="2" id="KW-1185">Reference proteome</keyword>
<dbReference type="InterPro" id="IPR009003">
    <property type="entry name" value="Peptidase_S1_PA"/>
</dbReference>
<dbReference type="SUPFAM" id="SSF50494">
    <property type="entry name" value="Trypsin-like serine proteases"/>
    <property type="match status" value="1"/>
</dbReference>
<gene>
    <name evidence="1" type="ordered locus">Mpet_1141</name>
</gene>
<dbReference type="STRING" id="679926.Mpet_1141"/>
<sequence precursor="true">MRKREIFSIVLMIFLIISLFGTVSGYEMRDRSYQAVSEDYTKYLIAAYGNVPVYDQKGEIVNTGIIKEIPDEKAMFEWYDYTHEIIENTRPNVRKYYYPDGPVIAYGSDVLGTIRVGINDEMTIDQNTIDEIRGFIDSEALKSDITDIPIIFVSEPIAKLSAARNDSWRPVIGGVRYVLGDHFGTTSYAATRNGQNGIVISGHYAGVGDPVYQPGSSGSIGTVTVSSNGDHSDAAWVSYSNVDDNIFEFSWTQPDVYGYRDPWRGLDVIMSGVISGASNGEVVVETDAWNDYFQKTIQNQYYADYQDAPGDSGAPVYYKDNQHRVLLVGNHWGKARYSIFSPISLVMDDLGITPMY</sequence>
<dbReference type="InterPro" id="IPR043504">
    <property type="entry name" value="Peptidase_S1_PA_chymotrypsin"/>
</dbReference>
<evidence type="ECO:0000313" key="1">
    <source>
        <dbReference type="EMBL" id="ADN35907.1"/>
    </source>
</evidence>
<dbReference type="HOGENOM" id="CLU_064439_0_0_2"/>
<dbReference type="Gene3D" id="2.40.10.10">
    <property type="entry name" value="Trypsin-like serine proteases"/>
    <property type="match status" value="2"/>
</dbReference>
<dbReference type="EMBL" id="CP002117">
    <property type="protein sequence ID" value="ADN35907.1"/>
    <property type="molecule type" value="Genomic_DNA"/>
</dbReference>
<evidence type="ECO:0000313" key="2">
    <source>
        <dbReference type="Proteomes" id="UP000006565"/>
    </source>
</evidence>
<dbReference type="eggNOG" id="arCOG03374">
    <property type="taxonomic scope" value="Archaea"/>
</dbReference>
<dbReference type="KEGG" id="mpi:Mpet_1141"/>
<dbReference type="AlphaFoldDB" id="E1RD07"/>
<organism evidence="1 2">
    <name type="scientific">Methanolacinia petrolearia (strain DSM 11571 / OCM 486 / SEBR 4847)</name>
    <name type="common">Methanoplanus petrolearius</name>
    <dbReference type="NCBI Taxonomy" id="679926"/>
    <lineage>
        <taxon>Archaea</taxon>
        <taxon>Methanobacteriati</taxon>
        <taxon>Methanobacteriota</taxon>
        <taxon>Stenosarchaea group</taxon>
        <taxon>Methanomicrobia</taxon>
        <taxon>Methanomicrobiales</taxon>
        <taxon>Methanomicrobiaceae</taxon>
        <taxon>Methanolacinia</taxon>
    </lineage>
</organism>
<protein>
    <submittedName>
        <fullName evidence="1">Uncharacterized protein</fullName>
    </submittedName>
</protein>
<dbReference type="eggNOG" id="arCOG03377">
    <property type="taxonomic scope" value="Archaea"/>
</dbReference>
<name>E1RD07_METP4</name>
<reference evidence="1 2" key="1">
    <citation type="journal article" date="2010" name="Stand. Genomic Sci.">
        <title>Complete genome sequence of Methanoplanus petrolearius type strain (SEBR 4847).</title>
        <authorList>
            <person name="Brambilla E."/>
            <person name="Djao O.D."/>
            <person name="Daligault H."/>
            <person name="Lapidus A."/>
            <person name="Lucas S."/>
            <person name="Hammon N."/>
            <person name="Nolan M."/>
            <person name="Tice H."/>
            <person name="Cheng J.F."/>
            <person name="Han C."/>
            <person name="Tapia R."/>
            <person name="Goodwin L."/>
            <person name="Pitluck S."/>
            <person name="Liolios K."/>
            <person name="Ivanova N."/>
            <person name="Mavromatis K."/>
            <person name="Mikhailova N."/>
            <person name="Pati A."/>
            <person name="Chen A."/>
            <person name="Palaniappan K."/>
            <person name="Land M."/>
            <person name="Hauser L."/>
            <person name="Chang Y.J."/>
            <person name="Jeffries C.D."/>
            <person name="Rohde M."/>
            <person name="Spring S."/>
            <person name="Sikorski J."/>
            <person name="Goker M."/>
            <person name="Woyke T."/>
            <person name="Bristow J."/>
            <person name="Eisen J.A."/>
            <person name="Markowitz V."/>
            <person name="Hugenholtz P."/>
            <person name="Kyrpides N.C."/>
            <person name="Klenk H.P."/>
        </authorList>
    </citation>
    <scope>NUCLEOTIDE SEQUENCE [LARGE SCALE GENOMIC DNA]</scope>
    <source>
        <strain evidence="2">DSM 11571 / OCM 486 / SEBR 4847</strain>
    </source>
</reference>
<dbReference type="Proteomes" id="UP000006565">
    <property type="component" value="Chromosome"/>
</dbReference>
<proteinExistence type="predicted"/>
<dbReference type="RefSeq" id="WP_013329085.1">
    <property type="nucleotide sequence ID" value="NC_014507.1"/>
</dbReference>
<accession>E1RD07</accession>